<name>A0A9N7QAZ8_9BACT</name>
<evidence type="ECO:0000313" key="3">
    <source>
        <dbReference type="EMBL" id="BDI31539.1"/>
    </source>
</evidence>
<dbReference type="Pfam" id="PF09557">
    <property type="entry name" value="DUF2382"/>
    <property type="match status" value="1"/>
</dbReference>
<dbReference type="EMBL" id="AP025739">
    <property type="protein sequence ID" value="BDI31539.1"/>
    <property type="molecule type" value="Genomic_DNA"/>
</dbReference>
<dbReference type="Proteomes" id="UP000287394">
    <property type="component" value="Chromosome"/>
</dbReference>
<dbReference type="InterPro" id="IPR019060">
    <property type="entry name" value="DUF2382"/>
</dbReference>
<proteinExistence type="predicted"/>
<sequence>MATNDYKDEVLDEHGKEPATKHDVTEGGVLGAVGGAIVGGLAGGPVGALIGAIAGGAASAAAVDVVDKHDHDYARTVAGSDAPVANTIRPVDTYSTPSAANTVPTPVAAARVEDYSAAAATPTDTLARTDVVDADGKTVIPVIEEELEVGKRQVQSGGARVHTEVIETPVQENVTLHEEHVVVDRRPVDRAVSSADNAFQDGVIELTETDEVPVVAKTARVVEEVVIGKTATDRVETIHDTVRRTDVEVEELEAERDLRR</sequence>
<evidence type="ECO:0000256" key="1">
    <source>
        <dbReference type="SAM" id="MobiDB-lite"/>
    </source>
</evidence>
<evidence type="ECO:0000313" key="4">
    <source>
        <dbReference type="Proteomes" id="UP000287394"/>
    </source>
</evidence>
<dbReference type="InterPro" id="IPR052967">
    <property type="entry name" value="Stress_Response_Assoc"/>
</dbReference>
<feature type="domain" description="DUF2382" evidence="2">
    <location>
        <begin position="140"/>
        <end position="249"/>
    </location>
</feature>
<dbReference type="PANTHER" id="PTHR38463">
    <property type="entry name" value="STRESS RESPONSE PROTEIN YSNF"/>
    <property type="match status" value="1"/>
</dbReference>
<dbReference type="RefSeq" id="WP_301002062.1">
    <property type="nucleotide sequence ID" value="NZ_AP025739.1"/>
</dbReference>
<dbReference type="KEGG" id="ccot:CCAX7_35900"/>
<evidence type="ECO:0000259" key="2">
    <source>
        <dbReference type="Pfam" id="PF09557"/>
    </source>
</evidence>
<dbReference type="PANTHER" id="PTHR38463:SF1">
    <property type="entry name" value="STRESS RESPONSE PROTEIN YSNF"/>
    <property type="match status" value="1"/>
</dbReference>
<feature type="compositionally biased region" description="Basic and acidic residues" evidence="1">
    <location>
        <begin position="1"/>
        <end position="25"/>
    </location>
</feature>
<accession>A0A9N7QAZ8</accession>
<reference evidence="3 4" key="1">
    <citation type="journal article" date="2019" name="Int. J. Syst. Evol. Microbiol.">
        <title>Capsulimonas corticalis gen. nov., sp. nov., an aerobic capsulated bacterium, of a novel bacterial order, Capsulimonadales ord. nov., of the class Armatimonadia of the phylum Armatimonadetes.</title>
        <authorList>
            <person name="Li J."/>
            <person name="Kudo C."/>
            <person name="Tonouchi A."/>
        </authorList>
    </citation>
    <scope>NUCLEOTIDE SEQUENCE [LARGE SCALE GENOMIC DNA]</scope>
    <source>
        <strain evidence="3 4">AX-7</strain>
    </source>
</reference>
<protein>
    <recommendedName>
        <fullName evidence="2">DUF2382 domain-containing protein</fullName>
    </recommendedName>
</protein>
<feature type="region of interest" description="Disordered" evidence="1">
    <location>
        <begin position="1"/>
        <end position="26"/>
    </location>
</feature>
<gene>
    <name evidence="3" type="ORF">CCAX7_35900</name>
</gene>
<dbReference type="AlphaFoldDB" id="A0A9N7QAZ8"/>
<keyword evidence="4" id="KW-1185">Reference proteome</keyword>
<organism evidence="3 4">
    <name type="scientific">Capsulimonas corticalis</name>
    <dbReference type="NCBI Taxonomy" id="2219043"/>
    <lineage>
        <taxon>Bacteria</taxon>
        <taxon>Bacillati</taxon>
        <taxon>Armatimonadota</taxon>
        <taxon>Armatimonadia</taxon>
        <taxon>Capsulimonadales</taxon>
        <taxon>Capsulimonadaceae</taxon>
        <taxon>Capsulimonas</taxon>
    </lineage>
</organism>